<dbReference type="InterPro" id="IPR029304">
    <property type="entry name" value="AKAP2_C"/>
</dbReference>
<feature type="region of interest" description="Disordered" evidence="2">
    <location>
        <begin position="614"/>
        <end position="634"/>
    </location>
</feature>
<dbReference type="Proteomes" id="UP000829720">
    <property type="component" value="Unassembled WGS sequence"/>
</dbReference>
<feature type="compositionally biased region" description="Polar residues" evidence="2">
    <location>
        <begin position="733"/>
        <end position="768"/>
    </location>
</feature>
<evidence type="ECO:0000313" key="4">
    <source>
        <dbReference type="EMBL" id="KAI1886800.1"/>
    </source>
</evidence>
<keyword evidence="1" id="KW-0175">Coiled coil</keyword>
<reference evidence="4" key="1">
    <citation type="submission" date="2021-01" db="EMBL/GenBank/DDBJ databases">
        <authorList>
            <person name="Zahm M."/>
            <person name="Roques C."/>
            <person name="Cabau C."/>
            <person name="Klopp C."/>
            <person name="Donnadieu C."/>
            <person name="Jouanno E."/>
            <person name="Lampietro C."/>
            <person name="Louis A."/>
            <person name="Herpin A."/>
            <person name="Echchiki A."/>
            <person name="Berthelot C."/>
            <person name="Parey E."/>
            <person name="Roest-Crollius H."/>
            <person name="Braasch I."/>
            <person name="Postlethwait J."/>
            <person name="Bobe J."/>
            <person name="Montfort J."/>
            <person name="Bouchez O."/>
            <person name="Begum T."/>
            <person name="Mejri S."/>
            <person name="Adams A."/>
            <person name="Chen W.-J."/>
            <person name="Guiguen Y."/>
        </authorList>
    </citation>
    <scope>NUCLEOTIDE SEQUENCE</scope>
    <source>
        <tissue evidence="4">Blood</tissue>
    </source>
</reference>
<dbReference type="PANTHER" id="PTHR18839:SF0">
    <property type="entry name" value="MITOTIC INTERACTOR AND SUBSTRATE OF PLK1 ISOFORM X1-RELATED"/>
    <property type="match status" value="1"/>
</dbReference>
<feature type="compositionally biased region" description="Basic and acidic residues" evidence="2">
    <location>
        <begin position="546"/>
        <end position="562"/>
    </location>
</feature>
<feature type="compositionally biased region" description="Polar residues" evidence="2">
    <location>
        <begin position="208"/>
        <end position="225"/>
    </location>
</feature>
<feature type="region of interest" description="Disordered" evidence="2">
    <location>
        <begin position="661"/>
        <end position="818"/>
    </location>
</feature>
<feature type="region of interest" description="Disordered" evidence="2">
    <location>
        <begin position="452"/>
        <end position="477"/>
    </location>
</feature>
<accession>A0A8T3CSN3</accession>
<evidence type="ECO:0000313" key="5">
    <source>
        <dbReference type="Proteomes" id="UP000829720"/>
    </source>
</evidence>
<dbReference type="PANTHER" id="PTHR18839">
    <property type="entry name" value="MITOTIC INTERACTOR AND SUBSTRATE OF PLK1 MISP FAMILY MEMBER"/>
    <property type="match status" value="1"/>
</dbReference>
<feature type="region of interest" description="Disordered" evidence="2">
    <location>
        <begin position="134"/>
        <end position="239"/>
    </location>
</feature>
<comment type="caution">
    <text evidence="4">The sequence shown here is derived from an EMBL/GenBank/DDBJ whole genome shotgun (WGS) entry which is preliminary data.</text>
</comment>
<organism evidence="4 5">
    <name type="scientific">Albula goreensis</name>
    <dbReference type="NCBI Taxonomy" id="1534307"/>
    <lineage>
        <taxon>Eukaryota</taxon>
        <taxon>Metazoa</taxon>
        <taxon>Chordata</taxon>
        <taxon>Craniata</taxon>
        <taxon>Vertebrata</taxon>
        <taxon>Euteleostomi</taxon>
        <taxon>Actinopterygii</taxon>
        <taxon>Neopterygii</taxon>
        <taxon>Teleostei</taxon>
        <taxon>Albuliformes</taxon>
        <taxon>Albulidae</taxon>
        <taxon>Albula</taxon>
    </lineage>
</organism>
<dbReference type="EMBL" id="JAERUA010000019">
    <property type="protein sequence ID" value="KAI1886800.1"/>
    <property type="molecule type" value="Genomic_DNA"/>
</dbReference>
<dbReference type="OrthoDB" id="9449914at2759"/>
<feature type="compositionally biased region" description="Basic and acidic residues" evidence="2">
    <location>
        <begin position="293"/>
        <end position="310"/>
    </location>
</feature>
<feature type="domain" description="A-kinase anchor protein 2 C-terminal" evidence="3">
    <location>
        <begin position="687"/>
        <end position="809"/>
    </location>
</feature>
<feature type="compositionally biased region" description="Basic and acidic residues" evidence="2">
    <location>
        <begin position="162"/>
        <end position="173"/>
    </location>
</feature>
<feature type="compositionally biased region" description="Basic and acidic residues" evidence="2">
    <location>
        <begin position="415"/>
        <end position="430"/>
    </location>
</feature>
<feature type="compositionally biased region" description="Basic and acidic residues" evidence="2">
    <location>
        <begin position="699"/>
        <end position="717"/>
    </location>
</feature>
<feature type="compositionally biased region" description="Pro residues" evidence="2">
    <location>
        <begin position="403"/>
        <end position="413"/>
    </location>
</feature>
<feature type="region of interest" description="Disordered" evidence="2">
    <location>
        <begin position="1"/>
        <end position="79"/>
    </location>
</feature>
<evidence type="ECO:0000256" key="1">
    <source>
        <dbReference type="ARBA" id="ARBA00023054"/>
    </source>
</evidence>
<proteinExistence type="predicted"/>
<feature type="compositionally biased region" description="Polar residues" evidence="2">
    <location>
        <begin position="1"/>
        <end position="26"/>
    </location>
</feature>
<evidence type="ECO:0000256" key="2">
    <source>
        <dbReference type="SAM" id="MobiDB-lite"/>
    </source>
</evidence>
<gene>
    <name evidence="4" type="ORF">AGOR_G00199540</name>
</gene>
<feature type="compositionally biased region" description="Polar residues" evidence="2">
    <location>
        <begin position="565"/>
        <end position="575"/>
    </location>
</feature>
<name>A0A8T3CSN3_9TELE</name>
<keyword evidence="5" id="KW-1185">Reference proteome</keyword>
<feature type="compositionally biased region" description="Basic and acidic residues" evidence="2">
    <location>
        <begin position="322"/>
        <end position="335"/>
    </location>
</feature>
<dbReference type="AlphaFoldDB" id="A0A8T3CSN3"/>
<feature type="compositionally biased region" description="Basic and acidic residues" evidence="2">
    <location>
        <begin position="358"/>
        <end position="367"/>
    </location>
</feature>
<feature type="region of interest" description="Disordered" evidence="2">
    <location>
        <begin position="517"/>
        <end position="596"/>
    </location>
</feature>
<feature type="compositionally biased region" description="Low complexity" evidence="2">
    <location>
        <begin position="528"/>
        <end position="543"/>
    </location>
</feature>
<sequence length="818" mass="89620">MEPNNNLVTKETEAVTSPQSSVSQEDWGSGLWMDDSDSVEDKESGKANTPPLTGEAPRAEQERTWADVSHSDWPSEEPPQLISAETLDNSDGEVEVLHCSPPCAEPTWLAAGNGGRHVPEGEVSTSVTAISLAKEDQDPFDIQEAGPTGQFESSPVAGEKMGSSEDHRVDHNPLDFNLAREQWVRLDSTSSRPPQPSFSRSSSRDQITDPSPVTGPQYSQSQQQEGGPPHHDTIAQDRQQGELLLHRLCLIQQKQEVQQVFEGSPPLDTVSPEPTNQRPSCHGSGSVVVREYIGGRREGEGEERALRETGGDGQQSVIGLHTVKEGKEEQTERGAESTQRGKLKENQGREGQSSPTVHPREGRDNRMEVAYFEDTQSDSGVSADFSPGSTMDLNTMPLDPDDPLPPPPSPPNETPIEREIRRAVEREQSLRRSRGLSKMQEFVEIPLRKPILSQTLPSKSGKGEGTDRQFAGKKMQREISVEAQREEVLVQMGKVPGFYDKGTVRQLQEKKELFEAFQEKRETPMTPASYSKRASSSASDISALGVREDERPAVPLLERGRSLELVTQKQSQNPGATACKEGFSNNPPVPCGPTLSEGASGQIIILENNMILRPPAPNPEKPLRQYHSTGSLSEGHRVTVVDSGTMFPSSGPTVEVRGVTVEAKGREDEQDENDDEGEEVNTIKENPFFKLRSSMSLKPKVEQDIREARQRERELRRQRNSLYGATGSGGGQPPSQRTSSPASGATQNGLSTTELPSCNASSTPSARQSLGKLDLTWPPAQTSTEMAGPTEVPRSRQKNPLLQRWESGMVNGHQEDED</sequence>
<evidence type="ECO:0000259" key="3">
    <source>
        <dbReference type="Pfam" id="PF15304"/>
    </source>
</evidence>
<feature type="region of interest" description="Disordered" evidence="2">
    <location>
        <begin position="260"/>
        <end position="435"/>
    </location>
</feature>
<feature type="compositionally biased region" description="Acidic residues" evidence="2">
    <location>
        <begin position="668"/>
        <end position="679"/>
    </location>
</feature>
<protein>
    <recommendedName>
        <fullName evidence="3">A-kinase anchor protein 2 C-terminal domain-containing protein</fullName>
    </recommendedName>
</protein>
<dbReference type="Pfam" id="PF15304">
    <property type="entry name" value="AKAP2_C"/>
    <property type="match status" value="1"/>
</dbReference>
<feature type="compositionally biased region" description="Low complexity" evidence="2">
    <location>
        <begin position="188"/>
        <end position="201"/>
    </location>
</feature>
<dbReference type="InterPro" id="IPR042779">
    <property type="entry name" value="MISP/MISP3-like"/>
</dbReference>